<organism evidence="2 3">
    <name type="scientific">Arthrobotrys flagrans</name>
    <name type="common">Nematode-trapping fungus</name>
    <name type="synonym">Trichothecium flagrans</name>
    <dbReference type="NCBI Taxonomy" id="97331"/>
    <lineage>
        <taxon>Eukaryota</taxon>
        <taxon>Fungi</taxon>
        <taxon>Dikarya</taxon>
        <taxon>Ascomycota</taxon>
        <taxon>Pezizomycotina</taxon>
        <taxon>Orbiliomycetes</taxon>
        <taxon>Orbiliales</taxon>
        <taxon>Orbiliaceae</taxon>
        <taxon>Arthrobotrys</taxon>
    </lineage>
</organism>
<evidence type="ECO:0000256" key="1">
    <source>
        <dbReference type="SAM" id="MobiDB-lite"/>
    </source>
</evidence>
<feature type="compositionally biased region" description="Polar residues" evidence="1">
    <location>
        <begin position="147"/>
        <end position="156"/>
    </location>
</feature>
<proteinExistence type="predicted"/>
<gene>
    <name evidence="2" type="ORF">DFL_005755</name>
</gene>
<dbReference type="EMBL" id="SAEB01000007">
    <property type="protein sequence ID" value="RVD83987.1"/>
    <property type="molecule type" value="Genomic_DNA"/>
</dbReference>
<dbReference type="Proteomes" id="UP000283090">
    <property type="component" value="Unassembled WGS sequence"/>
</dbReference>
<evidence type="ECO:0000313" key="3">
    <source>
        <dbReference type="Proteomes" id="UP000283090"/>
    </source>
</evidence>
<dbReference type="GeneID" id="93588066"/>
<keyword evidence="3" id="KW-1185">Reference proteome</keyword>
<comment type="caution">
    <text evidence="2">The sequence shown here is derived from an EMBL/GenBank/DDBJ whole genome shotgun (WGS) entry which is preliminary data.</text>
</comment>
<dbReference type="AlphaFoldDB" id="A0A436ZYA4"/>
<reference evidence="2 3" key="1">
    <citation type="submission" date="2019-01" db="EMBL/GenBank/DDBJ databases">
        <title>Intercellular communication is required for trap formation in the nematode-trapping fungus Duddingtonia flagrans.</title>
        <authorList>
            <person name="Youssar L."/>
            <person name="Wernet V."/>
            <person name="Hensel N."/>
            <person name="Hildebrandt H.-G."/>
            <person name="Fischer R."/>
        </authorList>
    </citation>
    <scope>NUCLEOTIDE SEQUENCE [LARGE SCALE GENOMIC DNA]</scope>
    <source>
        <strain evidence="2 3">CBS H-5679</strain>
    </source>
</reference>
<name>A0A436ZYA4_ARTFL</name>
<dbReference type="RefSeq" id="XP_067489531.1">
    <property type="nucleotide sequence ID" value="XM_067635062.1"/>
</dbReference>
<evidence type="ECO:0000313" key="2">
    <source>
        <dbReference type="EMBL" id="RVD83987.1"/>
    </source>
</evidence>
<protein>
    <submittedName>
        <fullName evidence="2">Uncharacterized protein</fullName>
    </submittedName>
</protein>
<feature type="region of interest" description="Disordered" evidence="1">
    <location>
        <begin position="141"/>
        <end position="160"/>
    </location>
</feature>
<dbReference type="VEuPathDB" id="FungiDB:DFL_005755"/>
<sequence length="174" mass="18609">MLFPCRSQSYGNEFHELGLPFNVCSRSPVATFQILIPVSSISRKHNASKNVCKLFQGPDQNSAENITLGTAPIWSFNVRTEVLIDTSQILIVGSLDPEPSVLPSAEIAIQPIRPPTCPSRTHSKAPVAAYRVPDSFDTDASVLPSAENATSPTEFASSSVSSKAPVAGPQILTM</sequence>
<accession>A0A436ZYA4</accession>